<dbReference type="Gene3D" id="3.30.565.10">
    <property type="entry name" value="Histidine kinase-like ATPase, C-terminal domain"/>
    <property type="match status" value="1"/>
</dbReference>
<dbReference type="Gene3D" id="1.10.287.130">
    <property type="match status" value="1"/>
</dbReference>
<feature type="domain" description="Response regulatory" evidence="7">
    <location>
        <begin position="159"/>
        <end position="283"/>
    </location>
</feature>
<dbReference type="InterPro" id="IPR003594">
    <property type="entry name" value="HATPase_dom"/>
</dbReference>
<dbReference type="SUPFAM" id="SSF47384">
    <property type="entry name" value="Homodimeric domain of signal transducing histidine kinase"/>
    <property type="match status" value="1"/>
</dbReference>
<dbReference type="Gene3D" id="3.40.50.2300">
    <property type="match status" value="2"/>
</dbReference>
<evidence type="ECO:0000259" key="6">
    <source>
        <dbReference type="PROSITE" id="PS50109"/>
    </source>
</evidence>
<dbReference type="InterPro" id="IPR036890">
    <property type="entry name" value="HATPase_C_sf"/>
</dbReference>
<keyword evidence="9" id="KW-1185">Reference proteome</keyword>
<dbReference type="PANTHER" id="PTHR43065">
    <property type="entry name" value="SENSOR HISTIDINE KINASE"/>
    <property type="match status" value="1"/>
</dbReference>
<dbReference type="InterPro" id="IPR003661">
    <property type="entry name" value="HisK_dim/P_dom"/>
</dbReference>
<dbReference type="InterPro" id="IPR005467">
    <property type="entry name" value="His_kinase_dom"/>
</dbReference>
<reference evidence="8 9" key="1">
    <citation type="submission" date="2020-08" db="EMBL/GenBank/DDBJ databases">
        <title>Genomic Encyclopedia of Type Strains, Phase IV (KMG-IV): sequencing the most valuable type-strain genomes for metagenomic binning, comparative biology and taxonomic classification.</title>
        <authorList>
            <person name="Goeker M."/>
        </authorList>
    </citation>
    <scope>NUCLEOTIDE SEQUENCE [LARGE SCALE GENOMIC DNA]</scope>
    <source>
        <strain evidence="8 9">DSM 25622</strain>
    </source>
</reference>
<comment type="caution">
    <text evidence="8">The sequence shown here is derived from an EMBL/GenBank/DDBJ whole genome shotgun (WGS) entry which is preliminary data.</text>
</comment>
<dbReference type="InterPro" id="IPR036097">
    <property type="entry name" value="HisK_dim/P_sf"/>
</dbReference>
<dbReference type="SMART" id="SM00388">
    <property type="entry name" value="HisKA"/>
    <property type="match status" value="1"/>
</dbReference>
<comment type="catalytic activity">
    <reaction evidence="1">
        <text>ATP + protein L-histidine = ADP + protein N-phospho-L-histidine.</text>
        <dbReference type="EC" id="2.7.13.3"/>
    </reaction>
</comment>
<dbReference type="RefSeq" id="WP_246418382.1">
    <property type="nucleotide sequence ID" value="NZ_JACIJD010000011.1"/>
</dbReference>
<evidence type="ECO:0000256" key="3">
    <source>
        <dbReference type="ARBA" id="ARBA00022553"/>
    </source>
</evidence>
<gene>
    <name evidence="8" type="ORF">FHS87_002665</name>
</gene>
<dbReference type="PROSITE" id="PS50110">
    <property type="entry name" value="RESPONSE_REGULATORY"/>
    <property type="match status" value="2"/>
</dbReference>
<name>A0A840YJZ1_9PROT</name>
<dbReference type="AlphaFoldDB" id="A0A840YJZ1"/>
<dbReference type="GO" id="GO:0000155">
    <property type="term" value="F:phosphorelay sensor kinase activity"/>
    <property type="evidence" value="ECO:0007669"/>
    <property type="project" value="InterPro"/>
</dbReference>
<evidence type="ECO:0000259" key="7">
    <source>
        <dbReference type="PROSITE" id="PS50110"/>
    </source>
</evidence>
<comment type="caution">
    <text evidence="4">Lacks conserved residue(s) required for the propagation of feature annotation.</text>
</comment>
<dbReference type="SUPFAM" id="SSF55874">
    <property type="entry name" value="ATPase domain of HSP90 chaperone/DNA topoisomerase II/histidine kinase"/>
    <property type="match status" value="1"/>
</dbReference>
<keyword evidence="5" id="KW-0175">Coiled coil</keyword>
<accession>A0A840YJZ1</accession>
<dbReference type="PANTHER" id="PTHR43065:SF42">
    <property type="entry name" value="TWO-COMPONENT SENSOR PPRA"/>
    <property type="match status" value="1"/>
</dbReference>
<keyword evidence="8" id="KW-0808">Transferase</keyword>
<dbReference type="SUPFAM" id="SSF52172">
    <property type="entry name" value="CheY-like"/>
    <property type="match status" value="2"/>
</dbReference>
<proteinExistence type="predicted"/>
<keyword evidence="8" id="KW-0418">Kinase</keyword>
<dbReference type="SMART" id="SM00387">
    <property type="entry name" value="HATPase_c"/>
    <property type="match status" value="1"/>
</dbReference>
<dbReference type="Proteomes" id="UP000580654">
    <property type="component" value="Unassembled WGS sequence"/>
</dbReference>
<dbReference type="Pfam" id="PF02518">
    <property type="entry name" value="HATPase_c"/>
    <property type="match status" value="1"/>
</dbReference>
<dbReference type="EMBL" id="JACIJD010000011">
    <property type="protein sequence ID" value="MBB5694613.1"/>
    <property type="molecule type" value="Genomic_DNA"/>
</dbReference>
<feature type="domain" description="Response regulatory" evidence="7">
    <location>
        <begin position="17"/>
        <end position="137"/>
    </location>
</feature>
<evidence type="ECO:0000313" key="8">
    <source>
        <dbReference type="EMBL" id="MBB5694613.1"/>
    </source>
</evidence>
<organism evidence="8 9">
    <name type="scientific">Muricoccus pecuniae</name>
    <dbReference type="NCBI Taxonomy" id="693023"/>
    <lineage>
        <taxon>Bacteria</taxon>
        <taxon>Pseudomonadati</taxon>
        <taxon>Pseudomonadota</taxon>
        <taxon>Alphaproteobacteria</taxon>
        <taxon>Acetobacterales</taxon>
        <taxon>Roseomonadaceae</taxon>
        <taxon>Muricoccus</taxon>
    </lineage>
</organism>
<dbReference type="CDD" id="cd00082">
    <property type="entry name" value="HisKA"/>
    <property type="match status" value="1"/>
</dbReference>
<feature type="coiled-coil region" evidence="5">
    <location>
        <begin position="299"/>
        <end position="346"/>
    </location>
</feature>
<dbReference type="Pfam" id="PF00072">
    <property type="entry name" value="Response_reg"/>
    <property type="match status" value="1"/>
</dbReference>
<dbReference type="EC" id="2.7.13.3" evidence="2"/>
<keyword evidence="3 4" id="KW-0597">Phosphoprotein</keyword>
<evidence type="ECO:0000256" key="4">
    <source>
        <dbReference type="PROSITE-ProRule" id="PRU00169"/>
    </source>
</evidence>
<dbReference type="CDD" id="cd00156">
    <property type="entry name" value="REC"/>
    <property type="match status" value="1"/>
</dbReference>
<evidence type="ECO:0000256" key="5">
    <source>
        <dbReference type="SAM" id="Coils"/>
    </source>
</evidence>
<evidence type="ECO:0000313" key="9">
    <source>
        <dbReference type="Proteomes" id="UP000580654"/>
    </source>
</evidence>
<protein>
    <recommendedName>
        <fullName evidence="2">histidine kinase</fullName>
        <ecNumber evidence="2">2.7.13.3</ecNumber>
    </recommendedName>
</protein>
<evidence type="ECO:0000256" key="1">
    <source>
        <dbReference type="ARBA" id="ARBA00000085"/>
    </source>
</evidence>
<dbReference type="PRINTS" id="PR00344">
    <property type="entry name" value="BCTRLSENSOR"/>
</dbReference>
<feature type="domain" description="Histidine kinase" evidence="6">
    <location>
        <begin position="362"/>
        <end position="587"/>
    </location>
</feature>
<dbReference type="PROSITE" id="PS50109">
    <property type="entry name" value="HIS_KIN"/>
    <property type="match status" value="1"/>
</dbReference>
<dbReference type="InterPro" id="IPR004358">
    <property type="entry name" value="Sig_transdc_His_kin-like_C"/>
</dbReference>
<dbReference type="InterPro" id="IPR011006">
    <property type="entry name" value="CheY-like_superfamily"/>
</dbReference>
<feature type="modified residue" description="4-aspartylphosphate" evidence="4">
    <location>
        <position position="66"/>
    </location>
</feature>
<dbReference type="SMART" id="SM00448">
    <property type="entry name" value="REC"/>
    <property type="match status" value="2"/>
</dbReference>
<dbReference type="InterPro" id="IPR001789">
    <property type="entry name" value="Sig_transdc_resp-reg_receiver"/>
</dbReference>
<dbReference type="Pfam" id="PF00512">
    <property type="entry name" value="HisKA"/>
    <property type="match status" value="1"/>
</dbReference>
<sequence length="589" mass="62322">MSTGTAWRGPAPGAAPRILLVEDSETQALQLRRMLETEGFAVTRAGTAEAALDGLNGPLPDLVIADYHLPGMNGDELVRRIRLNVRARALPVLMLTDAQGGAQGADLERQGLESGADAYAPKSAGRELILLRLRALLRRSTSDGEAMPDSPGAGFRRARLLLVDDSPTHRLWLLSLLAGDGDSVEAVDSKEAEAVAARAEGEAGEAWDGVLVNLAGLGPEGLALCRRLDALRARATDGRGDFRIVALQGSLATPADAFEAGADDVLPAEAGAEAIRLRVRALVRRKLLREENRRIEGAMRDRLREVERARAEAASAEARAALSGALERANAELESTNHALRDTQGKLVQAAKMASLGELVAGIAHEINNPLAFILAHQGTVTRLLGQVAPRVAGDADAERAVSKALARSESMTLGLRRIQELVQNLRKFSRLEEGGAQEVNVPEAIGTVLVLLTHKLSDRIVVEQALAAPRVLHCSPALLNQVVMNIVGNAADAIEGTGRIRVATRLEAGDYVIEVSDTGPGVPEAIRARIFEPFFTTKPIGAGTGLGLSIAYAVVEAHRGGIAVDDARWADGHGGARFTIRVPVGEAA</sequence>
<evidence type="ECO:0000256" key="2">
    <source>
        <dbReference type="ARBA" id="ARBA00012438"/>
    </source>
</evidence>